<feature type="compositionally biased region" description="Low complexity" evidence="1">
    <location>
        <begin position="291"/>
        <end position="311"/>
    </location>
</feature>
<evidence type="ECO:0000313" key="3">
    <source>
        <dbReference type="Proteomes" id="UP000288859"/>
    </source>
</evidence>
<feature type="compositionally biased region" description="Basic and acidic residues" evidence="1">
    <location>
        <begin position="532"/>
        <end position="548"/>
    </location>
</feature>
<feature type="compositionally biased region" description="Polar residues" evidence="1">
    <location>
        <begin position="427"/>
        <end position="444"/>
    </location>
</feature>
<dbReference type="OrthoDB" id="5423493at2759"/>
<reference evidence="2 3" key="1">
    <citation type="submission" date="2017-03" db="EMBL/GenBank/DDBJ databases">
        <title>Genomes of endolithic fungi from Antarctica.</title>
        <authorList>
            <person name="Coleine C."/>
            <person name="Masonjones S."/>
            <person name="Stajich J.E."/>
        </authorList>
    </citation>
    <scope>NUCLEOTIDE SEQUENCE [LARGE SCALE GENOMIC DNA]</scope>
    <source>
        <strain evidence="2 3">CCFEE 6314</strain>
    </source>
</reference>
<feature type="region of interest" description="Disordered" evidence="1">
    <location>
        <begin position="1"/>
        <end position="95"/>
    </location>
</feature>
<dbReference type="AlphaFoldDB" id="A0A438NI56"/>
<gene>
    <name evidence="2" type="ORF">B0A52_00761</name>
</gene>
<evidence type="ECO:0000313" key="2">
    <source>
        <dbReference type="EMBL" id="RVX75408.1"/>
    </source>
</evidence>
<dbReference type="EMBL" id="NAJM01000002">
    <property type="protein sequence ID" value="RVX75408.1"/>
    <property type="molecule type" value="Genomic_DNA"/>
</dbReference>
<sequence length="575" mass="62703">MPRGPVRRRIPNRFRHSPRIPSDNNARSHLERKLVATPIGQRPNDSDDSDRLVVKGNGRGSKRKQEIYASGAVCGNDRPGAFPTRAQRRKSLSNDTKEILAQAQIKALNAANVSDGTQQPTSSPQPLNATTSTIPSSSLNPRNTASIPVQPTPIRDSSILGTLKPRRRQPSILQLVDHDSSSFDPDDEEQFLPDDESTPLNLSTAIRTTSTPATSSTQHSSSRKRKLGQSDVFLLNGDSSLHHSSKSPQLGMQQPSITPGLSLPAVPVSALRESGRKHRAHADHAEDIMAPPESSSSPSSSPFNSNPTPISVKRTKKAQGKFVPSMTTQELQAAVMPTKPRRTARDRTARTAKFDILADSDSPIHDPSDDSNFLPGRNTRRSERRNGRAAKSTRLQLKNGNGRSAKVGAKPVSSKKVAEPNHEQSTREFITTVTSTVLSPSNARQGHETKSWSQLSSPSKDTRSYIGQGSRQGESASEKQSGGSHPPTECETYENSPDKENLGADPWATNKLGKPDNHGTTVREQSSHNKSRPSEVLEGKPPTKRDKWADIDAWDMDFEEVEVMTTSGDSSPTRR</sequence>
<feature type="compositionally biased region" description="Polar residues" evidence="1">
    <location>
        <begin position="246"/>
        <end position="259"/>
    </location>
</feature>
<organism evidence="2 3">
    <name type="scientific">Exophiala mesophila</name>
    <name type="common">Black yeast-like fungus</name>
    <dbReference type="NCBI Taxonomy" id="212818"/>
    <lineage>
        <taxon>Eukaryota</taxon>
        <taxon>Fungi</taxon>
        <taxon>Dikarya</taxon>
        <taxon>Ascomycota</taxon>
        <taxon>Pezizomycotina</taxon>
        <taxon>Eurotiomycetes</taxon>
        <taxon>Chaetothyriomycetidae</taxon>
        <taxon>Chaetothyriales</taxon>
        <taxon>Herpotrichiellaceae</taxon>
        <taxon>Exophiala</taxon>
    </lineage>
</organism>
<feature type="compositionally biased region" description="Basic residues" evidence="1">
    <location>
        <begin position="1"/>
        <end position="18"/>
    </location>
</feature>
<accession>A0A438NI56</accession>
<feature type="compositionally biased region" description="Basic and acidic residues" evidence="1">
    <location>
        <begin position="416"/>
        <end position="426"/>
    </location>
</feature>
<feature type="compositionally biased region" description="Polar residues" evidence="1">
    <location>
        <begin position="113"/>
        <end position="149"/>
    </location>
</feature>
<feature type="compositionally biased region" description="Basic and acidic residues" evidence="1">
    <location>
        <begin position="343"/>
        <end position="353"/>
    </location>
</feature>
<feature type="compositionally biased region" description="Polar residues" evidence="1">
    <location>
        <begin position="451"/>
        <end position="483"/>
    </location>
</feature>
<feature type="compositionally biased region" description="Polar residues" evidence="1">
    <location>
        <begin position="393"/>
        <end position="402"/>
    </location>
</feature>
<comment type="caution">
    <text evidence="2">The sequence shown here is derived from an EMBL/GenBank/DDBJ whole genome shotgun (WGS) entry which is preliminary data.</text>
</comment>
<feature type="compositionally biased region" description="Acidic residues" evidence="1">
    <location>
        <begin position="184"/>
        <end position="197"/>
    </location>
</feature>
<name>A0A438NI56_EXOME</name>
<dbReference type="Proteomes" id="UP000288859">
    <property type="component" value="Unassembled WGS sequence"/>
</dbReference>
<feature type="region of interest" description="Disordered" evidence="1">
    <location>
        <begin position="113"/>
        <end position="548"/>
    </location>
</feature>
<dbReference type="VEuPathDB" id="FungiDB:PV10_00246"/>
<proteinExistence type="predicted"/>
<evidence type="ECO:0000256" key="1">
    <source>
        <dbReference type="SAM" id="MobiDB-lite"/>
    </source>
</evidence>
<protein>
    <submittedName>
        <fullName evidence="2">Uncharacterized protein</fullName>
    </submittedName>
</protein>
<feature type="compositionally biased region" description="Polar residues" evidence="1">
    <location>
        <begin position="198"/>
        <end position="220"/>
    </location>
</feature>